<gene>
    <name evidence="3" type="ORF">CMC5_037080</name>
</gene>
<dbReference type="Proteomes" id="UP000067626">
    <property type="component" value="Chromosome"/>
</dbReference>
<organism evidence="3 4">
    <name type="scientific">Chondromyces crocatus</name>
    <dbReference type="NCBI Taxonomy" id="52"/>
    <lineage>
        <taxon>Bacteria</taxon>
        <taxon>Pseudomonadati</taxon>
        <taxon>Myxococcota</taxon>
        <taxon>Polyangia</taxon>
        <taxon>Polyangiales</taxon>
        <taxon>Polyangiaceae</taxon>
        <taxon>Chondromyces</taxon>
    </lineage>
</organism>
<reference evidence="3 4" key="1">
    <citation type="submission" date="2015-07" db="EMBL/GenBank/DDBJ databases">
        <title>Genome analysis of myxobacterium Chondromyces crocatus Cm c5 reveals a high potential for natural compound synthesis and the genetic basis for the loss of fruiting body formation.</title>
        <authorList>
            <person name="Zaburannyi N."/>
            <person name="Bunk B."/>
            <person name="Maier J."/>
            <person name="Overmann J."/>
            <person name="Mueller R."/>
        </authorList>
    </citation>
    <scope>NUCLEOTIDE SEQUENCE [LARGE SCALE GENOMIC DNA]</scope>
    <source>
        <strain evidence="3 4">Cm c5</strain>
    </source>
</reference>
<dbReference type="AlphaFoldDB" id="A0A0K1EFC8"/>
<accession>A0A0K1EFC8</accession>
<feature type="compositionally biased region" description="Low complexity" evidence="1">
    <location>
        <begin position="191"/>
        <end position="244"/>
    </location>
</feature>
<protein>
    <submittedName>
        <fullName evidence="3">Uncharacterized protein</fullName>
    </submittedName>
</protein>
<evidence type="ECO:0000313" key="3">
    <source>
        <dbReference type="EMBL" id="AKT39561.1"/>
    </source>
</evidence>
<feature type="region of interest" description="Disordered" evidence="1">
    <location>
        <begin position="185"/>
        <end position="251"/>
    </location>
</feature>
<keyword evidence="2" id="KW-1133">Transmembrane helix</keyword>
<sequence>MRLLLSCVLLVNLGCTPLPPGHIFTGKYAYENDGYTPERVTVPDDGSAVPGEPEYEGRDFCRDLENRSRKRAIQQSAAGWILGVASLLSVGTGTVLTAAAPDDATEPRKILNAILPISGAALGYIAIGSFDRAKDSSALAAAALAGMELKDKEANANCNAALAAWNSSRSDANAVIVEAIKSAQKGSGDKPAPAAAPTAPAAAPTAPAAAPTAPAAAPTAPAAAPTAPAAAPTAPAAAPTAPAAASPPPPR</sequence>
<evidence type="ECO:0000256" key="2">
    <source>
        <dbReference type="SAM" id="Phobius"/>
    </source>
</evidence>
<dbReference type="EMBL" id="CP012159">
    <property type="protein sequence ID" value="AKT39561.1"/>
    <property type="molecule type" value="Genomic_DNA"/>
</dbReference>
<feature type="transmembrane region" description="Helical" evidence="2">
    <location>
        <begin position="110"/>
        <end position="130"/>
    </location>
</feature>
<name>A0A0K1EFC8_CHOCO</name>
<evidence type="ECO:0000256" key="1">
    <source>
        <dbReference type="SAM" id="MobiDB-lite"/>
    </source>
</evidence>
<evidence type="ECO:0000313" key="4">
    <source>
        <dbReference type="Proteomes" id="UP000067626"/>
    </source>
</evidence>
<keyword evidence="4" id="KW-1185">Reference proteome</keyword>
<dbReference type="KEGG" id="ccro:CMC5_037080"/>
<feature type="transmembrane region" description="Helical" evidence="2">
    <location>
        <begin position="77"/>
        <end position="98"/>
    </location>
</feature>
<keyword evidence="2" id="KW-0812">Transmembrane</keyword>
<proteinExistence type="predicted"/>
<keyword evidence="2" id="KW-0472">Membrane</keyword>